<name>A0A2G2YCU7_CAPAN</name>
<organism evidence="1 2">
    <name type="scientific">Capsicum annuum</name>
    <name type="common">Capsicum pepper</name>
    <dbReference type="NCBI Taxonomy" id="4072"/>
    <lineage>
        <taxon>Eukaryota</taxon>
        <taxon>Viridiplantae</taxon>
        <taxon>Streptophyta</taxon>
        <taxon>Embryophyta</taxon>
        <taxon>Tracheophyta</taxon>
        <taxon>Spermatophyta</taxon>
        <taxon>Magnoliopsida</taxon>
        <taxon>eudicotyledons</taxon>
        <taxon>Gunneridae</taxon>
        <taxon>Pentapetalae</taxon>
        <taxon>asterids</taxon>
        <taxon>lamiids</taxon>
        <taxon>Solanales</taxon>
        <taxon>Solanaceae</taxon>
        <taxon>Solanoideae</taxon>
        <taxon>Capsiceae</taxon>
        <taxon>Capsicum</taxon>
    </lineage>
</organism>
<evidence type="ECO:0000313" key="2">
    <source>
        <dbReference type="Proteomes" id="UP000222542"/>
    </source>
</evidence>
<dbReference type="SUPFAM" id="SSF51197">
    <property type="entry name" value="Clavaminate synthase-like"/>
    <property type="match status" value="1"/>
</dbReference>
<protein>
    <submittedName>
        <fullName evidence="1">Uncharacterized protein</fullName>
    </submittedName>
</protein>
<evidence type="ECO:0000313" key="1">
    <source>
        <dbReference type="EMBL" id="PHT67564.1"/>
    </source>
</evidence>
<reference evidence="1 2" key="2">
    <citation type="journal article" date="2017" name="Genome Biol.">
        <title>New reference genome sequences of hot pepper reveal the massive evolution of plant disease-resistance genes by retroduplication.</title>
        <authorList>
            <person name="Kim S."/>
            <person name="Park J."/>
            <person name="Yeom S.I."/>
            <person name="Kim Y.M."/>
            <person name="Seo E."/>
            <person name="Kim K.T."/>
            <person name="Kim M.S."/>
            <person name="Lee J.M."/>
            <person name="Cheong K."/>
            <person name="Shin H.S."/>
            <person name="Kim S.B."/>
            <person name="Han K."/>
            <person name="Lee J."/>
            <person name="Park M."/>
            <person name="Lee H.A."/>
            <person name="Lee H.Y."/>
            <person name="Lee Y."/>
            <person name="Oh S."/>
            <person name="Lee J.H."/>
            <person name="Choi E."/>
            <person name="Choi E."/>
            <person name="Lee S.E."/>
            <person name="Jeon J."/>
            <person name="Kim H."/>
            <person name="Choi G."/>
            <person name="Song H."/>
            <person name="Lee J."/>
            <person name="Lee S.C."/>
            <person name="Kwon J.K."/>
            <person name="Lee H.Y."/>
            <person name="Koo N."/>
            <person name="Hong Y."/>
            <person name="Kim R.W."/>
            <person name="Kang W.H."/>
            <person name="Huh J.H."/>
            <person name="Kang B.C."/>
            <person name="Yang T.J."/>
            <person name="Lee Y.H."/>
            <person name="Bennetzen J.L."/>
            <person name="Choi D."/>
        </authorList>
    </citation>
    <scope>NUCLEOTIDE SEQUENCE [LARGE SCALE GENOMIC DNA]</scope>
    <source>
        <strain evidence="2">cv. CM334</strain>
    </source>
</reference>
<dbReference type="Proteomes" id="UP000222542">
    <property type="component" value="Unassembled WGS sequence"/>
</dbReference>
<comment type="caution">
    <text evidence="1">The sequence shown here is derived from an EMBL/GenBank/DDBJ whole genome shotgun (WGS) entry which is preliminary data.</text>
</comment>
<sequence>MVYPESESWVEKLMTRGISTGTRKISFTGDHTGVSVPTNLPYSSVKTTWRGKKAVPSGQLQMEGMMLTSGCIGECNGKVIISGTKCYNRLGFGGNRYQVLEYMKWAKPIAEKLLEVLLERLNVNPELTVGAGLHADVLPITTLLQDDVVGLYIREPKEKAGFM</sequence>
<keyword evidence="2" id="KW-1185">Reference proteome</keyword>
<proteinExistence type="predicted"/>
<reference evidence="1 2" key="1">
    <citation type="journal article" date="2014" name="Nat. Genet.">
        <title>Genome sequence of the hot pepper provides insights into the evolution of pungency in Capsicum species.</title>
        <authorList>
            <person name="Kim S."/>
            <person name="Park M."/>
            <person name="Yeom S.I."/>
            <person name="Kim Y.M."/>
            <person name="Lee J.M."/>
            <person name="Lee H.A."/>
            <person name="Seo E."/>
            <person name="Choi J."/>
            <person name="Cheong K."/>
            <person name="Kim K.T."/>
            <person name="Jung K."/>
            <person name="Lee G.W."/>
            <person name="Oh S.K."/>
            <person name="Bae C."/>
            <person name="Kim S.B."/>
            <person name="Lee H.Y."/>
            <person name="Kim S.Y."/>
            <person name="Kim M.S."/>
            <person name="Kang B.C."/>
            <person name="Jo Y.D."/>
            <person name="Yang H.B."/>
            <person name="Jeong H.J."/>
            <person name="Kang W.H."/>
            <person name="Kwon J.K."/>
            <person name="Shin C."/>
            <person name="Lim J.Y."/>
            <person name="Park J.H."/>
            <person name="Huh J.H."/>
            <person name="Kim J.S."/>
            <person name="Kim B.D."/>
            <person name="Cohen O."/>
            <person name="Paran I."/>
            <person name="Suh M.C."/>
            <person name="Lee S.B."/>
            <person name="Kim Y.K."/>
            <person name="Shin Y."/>
            <person name="Noh S.J."/>
            <person name="Park J."/>
            <person name="Seo Y.S."/>
            <person name="Kwon S.Y."/>
            <person name="Kim H.A."/>
            <person name="Park J.M."/>
            <person name="Kim H.J."/>
            <person name="Choi S.B."/>
            <person name="Bosland P.W."/>
            <person name="Reeves G."/>
            <person name="Jo S.H."/>
            <person name="Lee B.W."/>
            <person name="Cho H.T."/>
            <person name="Choi H.S."/>
            <person name="Lee M.S."/>
            <person name="Yu Y."/>
            <person name="Do Choi Y."/>
            <person name="Park B.S."/>
            <person name="van Deynze A."/>
            <person name="Ashrafi H."/>
            <person name="Hill T."/>
            <person name="Kim W.T."/>
            <person name="Pai H.S."/>
            <person name="Ahn H.K."/>
            <person name="Yeam I."/>
            <person name="Giovannoni J.J."/>
            <person name="Rose J.K."/>
            <person name="Sorensen I."/>
            <person name="Lee S.J."/>
            <person name="Kim R.W."/>
            <person name="Choi I.Y."/>
            <person name="Choi B.S."/>
            <person name="Lim J.S."/>
            <person name="Lee Y.H."/>
            <person name="Choi D."/>
        </authorList>
    </citation>
    <scope>NUCLEOTIDE SEQUENCE [LARGE SCALE GENOMIC DNA]</scope>
    <source>
        <strain evidence="2">cv. CM334</strain>
    </source>
</reference>
<accession>A0A2G2YCU7</accession>
<gene>
    <name evidence="1" type="ORF">T459_27051</name>
</gene>
<dbReference type="AlphaFoldDB" id="A0A2G2YCU7"/>
<dbReference type="Gramene" id="PHT67564">
    <property type="protein sequence ID" value="PHT67564"/>
    <property type="gene ID" value="T459_27051"/>
</dbReference>
<dbReference type="EMBL" id="AYRZ02000011">
    <property type="protein sequence ID" value="PHT67564.1"/>
    <property type="molecule type" value="Genomic_DNA"/>
</dbReference>